<protein>
    <submittedName>
        <fullName evidence="7">DnaJ subfamily C member 11</fullName>
    </submittedName>
</protein>
<dbReference type="Proteomes" id="UP000093000">
    <property type="component" value="Unassembled WGS sequence"/>
</dbReference>
<dbReference type="OrthoDB" id="10250354at2759"/>
<dbReference type="InterPro" id="IPR024586">
    <property type="entry name" value="DnaJ-like_C11_C"/>
</dbReference>
<dbReference type="SUPFAM" id="SSF46565">
    <property type="entry name" value="Chaperone J-domain"/>
    <property type="match status" value="1"/>
</dbReference>
<evidence type="ECO:0000256" key="1">
    <source>
        <dbReference type="ARBA" id="ARBA00004370"/>
    </source>
</evidence>
<organism evidence="7 8">
    <name type="scientific">Choanephora cucurbitarum</name>
    <dbReference type="NCBI Taxonomy" id="101091"/>
    <lineage>
        <taxon>Eukaryota</taxon>
        <taxon>Fungi</taxon>
        <taxon>Fungi incertae sedis</taxon>
        <taxon>Mucoromycota</taxon>
        <taxon>Mucoromycotina</taxon>
        <taxon>Mucoromycetes</taxon>
        <taxon>Mucorales</taxon>
        <taxon>Mucorineae</taxon>
        <taxon>Choanephoraceae</taxon>
        <taxon>Choanephoroideae</taxon>
        <taxon>Choanephora</taxon>
    </lineage>
</organism>
<dbReference type="PANTHER" id="PTHR44157">
    <property type="entry name" value="DNAJ HOMOLOG SUBFAMILY C MEMBER 11"/>
    <property type="match status" value="1"/>
</dbReference>
<evidence type="ECO:0000313" key="7">
    <source>
        <dbReference type="EMBL" id="OBZ91895.1"/>
    </source>
</evidence>
<reference evidence="7 8" key="1">
    <citation type="submission" date="2016-03" db="EMBL/GenBank/DDBJ databases">
        <title>Choanephora cucurbitarum.</title>
        <authorList>
            <person name="Min B."/>
            <person name="Park H."/>
            <person name="Park J.-H."/>
            <person name="Shin H.-D."/>
            <person name="Choi I.-G."/>
        </authorList>
    </citation>
    <scope>NUCLEOTIDE SEQUENCE [LARGE SCALE GENOMIC DNA]</scope>
    <source>
        <strain evidence="7 8">KUS-F28377</strain>
    </source>
</reference>
<dbReference type="PROSITE" id="PS50076">
    <property type="entry name" value="DNAJ_2"/>
    <property type="match status" value="1"/>
</dbReference>
<keyword evidence="2" id="KW-0472">Membrane</keyword>
<dbReference type="Gene3D" id="1.10.287.110">
    <property type="entry name" value="DnaJ domain"/>
    <property type="match status" value="1"/>
</dbReference>
<dbReference type="Pfam" id="PF00226">
    <property type="entry name" value="DnaJ"/>
    <property type="match status" value="1"/>
</dbReference>
<dbReference type="PANTHER" id="PTHR44157:SF1">
    <property type="entry name" value="DNAJ HOMOLOG SUBFAMILY C MEMBER 11"/>
    <property type="match status" value="1"/>
</dbReference>
<dbReference type="InterPro" id="IPR027521">
    <property type="entry name" value="Usb1"/>
</dbReference>
<evidence type="ECO:0000256" key="3">
    <source>
        <dbReference type="ARBA" id="ARBA00023186"/>
    </source>
</evidence>
<dbReference type="PROSITE" id="PS00636">
    <property type="entry name" value="DNAJ_1"/>
    <property type="match status" value="1"/>
</dbReference>
<dbReference type="Gene3D" id="3.90.1140.10">
    <property type="entry name" value="Cyclic phosphodiesterase"/>
    <property type="match status" value="1"/>
</dbReference>
<dbReference type="InterPro" id="IPR036869">
    <property type="entry name" value="J_dom_sf"/>
</dbReference>
<dbReference type="Pfam" id="PF22774">
    <property type="entry name" value="DNAJC11_beta-barrel"/>
    <property type="match status" value="1"/>
</dbReference>
<evidence type="ECO:0000259" key="6">
    <source>
        <dbReference type="PROSITE" id="PS50076"/>
    </source>
</evidence>
<dbReference type="InterPro" id="IPR001623">
    <property type="entry name" value="DnaJ_domain"/>
</dbReference>
<dbReference type="InterPro" id="IPR052243">
    <property type="entry name" value="Mito_inner_membrane_organizer"/>
</dbReference>
<dbReference type="GO" id="GO:0005739">
    <property type="term" value="C:mitochondrion"/>
    <property type="evidence" value="ECO:0007669"/>
    <property type="project" value="GOC"/>
</dbReference>
<feature type="region of interest" description="Disordered" evidence="5">
    <location>
        <begin position="1"/>
        <end position="36"/>
    </location>
</feature>
<dbReference type="Pfam" id="PF09749">
    <property type="entry name" value="HVSL"/>
    <property type="match status" value="1"/>
</dbReference>
<dbReference type="EMBL" id="LUGH01000001">
    <property type="protein sequence ID" value="OBZ91895.1"/>
    <property type="molecule type" value="Genomic_DNA"/>
</dbReference>
<dbReference type="InParanoid" id="A0A1C7NRY5"/>
<feature type="domain" description="J" evidence="6">
    <location>
        <begin position="241"/>
        <end position="309"/>
    </location>
</feature>
<comment type="caution">
    <text evidence="7">The sequence shown here is derived from an EMBL/GenBank/DDBJ whole genome shotgun (WGS) entry which is preliminary data.</text>
</comment>
<dbReference type="GO" id="GO:0042407">
    <property type="term" value="P:cristae formation"/>
    <property type="evidence" value="ECO:0007669"/>
    <property type="project" value="TreeGrafter"/>
</dbReference>
<dbReference type="FunCoup" id="A0A1C7NRY5">
    <property type="interactions" value="314"/>
</dbReference>
<dbReference type="GO" id="GO:0016020">
    <property type="term" value="C:membrane"/>
    <property type="evidence" value="ECO:0007669"/>
    <property type="project" value="UniProtKB-SubCell"/>
</dbReference>
<comment type="subcellular location">
    <subcellularLocation>
        <location evidence="1">Membrane</location>
    </subcellularLocation>
</comment>
<dbReference type="GO" id="GO:0034477">
    <property type="term" value="P:U6 snRNA 3'-end processing"/>
    <property type="evidence" value="ECO:0007669"/>
    <property type="project" value="InterPro"/>
</dbReference>
<feature type="coiled-coil region" evidence="4">
    <location>
        <begin position="661"/>
        <end position="707"/>
    </location>
</feature>
<dbReference type="AlphaFoldDB" id="A0A1C7NRY5"/>
<dbReference type="SMART" id="SM00271">
    <property type="entry name" value="DnaJ"/>
    <property type="match status" value="1"/>
</dbReference>
<feature type="compositionally biased region" description="Basic and acidic residues" evidence="5">
    <location>
        <begin position="25"/>
        <end position="35"/>
    </location>
</feature>
<gene>
    <name evidence="7" type="primary">Dnajc11</name>
    <name evidence="7" type="ORF">A0J61_00056</name>
</gene>
<dbReference type="CDD" id="cd06257">
    <property type="entry name" value="DnaJ"/>
    <property type="match status" value="1"/>
</dbReference>
<accession>A0A1C7NRY5</accession>
<dbReference type="InterPro" id="IPR055225">
    <property type="entry name" value="DNAJC11-like_beta-barrel"/>
</dbReference>
<evidence type="ECO:0000256" key="2">
    <source>
        <dbReference type="ARBA" id="ARBA00023136"/>
    </source>
</evidence>
<dbReference type="PRINTS" id="PR00625">
    <property type="entry name" value="JDOMAIN"/>
</dbReference>
<evidence type="ECO:0000313" key="8">
    <source>
        <dbReference type="Proteomes" id="UP000093000"/>
    </source>
</evidence>
<dbReference type="Pfam" id="PF11875">
    <property type="entry name" value="DnaJ-like_C11_C"/>
    <property type="match status" value="1"/>
</dbReference>
<proteinExistence type="predicted"/>
<dbReference type="STRING" id="101091.A0A1C7NRY5"/>
<name>A0A1C7NRY5_9FUNG</name>
<keyword evidence="3" id="KW-0143">Chaperone</keyword>
<dbReference type="GO" id="GO:0004518">
    <property type="term" value="F:nuclease activity"/>
    <property type="evidence" value="ECO:0007669"/>
    <property type="project" value="InterPro"/>
</dbReference>
<evidence type="ECO:0000256" key="4">
    <source>
        <dbReference type="SAM" id="Coils"/>
    </source>
</evidence>
<dbReference type="InterPro" id="IPR018253">
    <property type="entry name" value="DnaJ_domain_CS"/>
</dbReference>
<evidence type="ECO:0000256" key="5">
    <source>
        <dbReference type="SAM" id="MobiDB-lite"/>
    </source>
</evidence>
<keyword evidence="4" id="KW-0175">Coiled coil</keyword>
<sequence length="803" mass="90840">MTSIVDYDSSSTEEEEDLTLSKRKASNDLESEKTKLPKLPSFFQPQLSTPTSSEKHKGRIRTVDHKHDSWATYVYCKVDLSNELDSLTKYLDGLESIEEQHISLSRPVYLRKHQLDSFTQAIKDALQDTACFDIAFAQLAPLTNDEKTRSFMTLEIGKGYNELLNCMKRVDRVMTQFHKPVFYDPPRFHTSIAWSLEQSKIESVSIPSKATSHITIDHEVHEVDEDELQKLEKDLAPSSADYYGVLNISRKATEEEIKESYKKLCRFFHPDKHTDESKKKMAESRFQVIQKAYEVLSNPQKRAIYDTYGEEGLNATWDLGPRYKSTEELREEYEKKARQKREQELENLVRSRGEFQLTLDATQVFDPYEPPVFAGFGQPVPQPRKKSPLYALTKLQSQQLFMRHTFETQIGPQTQAIVGGTMVSRAGMGGGNILGTVRHTVSPKLWGELSATMLKPRMLTLKTYYSVSSDSFINSTAQLNSIHDPPILTVTAGRRLFTATTGYITYRTGEWSLFGWGGDVSRKMDKSSVSLGMAGMNKKANYSGEIQTGVMSSHLAGEYSYKLPNQARLRLSCSLSSQGGITTSIGSDHKLSQHTRIGMSMECGLPSGVIVKFRVSRLGQKAVLPIILSADFDLRLAFFGAIIPASVALAIDQWVLKPRRKRLIQQKIEELREEHAEYLENRKQEALDAQSLMADIAERKKKQEENKQDGLVIVKALYGHSQNLETEAEEGVIDVTMVIQTLVHESRLTIPGGHSKSNILGFYDPCLGEKKKLLVQYRFRHRFHQVTVEDTAALICPAQAHLV</sequence>
<keyword evidence="8" id="KW-1185">Reference proteome</keyword>